<dbReference type="GO" id="GO:0000082">
    <property type="term" value="P:G1/S transition of mitotic cell cycle"/>
    <property type="evidence" value="ECO:0000318"/>
    <property type="project" value="GO_Central"/>
</dbReference>
<dbReference type="SMART" id="SM00385">
    <property type="entry name" value="CYCLIN"/>
    <property type="match status" value="1"/>
</dbReference>
<dbReference type="GO" id="GO:0005634">
    <property type="term" value="C:nucleus"/>
    <property type="evidence" value="ECO:0000318"/>
    <property type="project" value="GO_Central"/>
</dbReference>
<accession>A2FCN6</accession>
<dbReference type="InterPro" id="IPR006671">
    <property type="entry name" value="Cyclin_N"/>
</dbReference>
<dbReference type="Proteomes" id="UP000001542">
    <property type="component" value="Unassembled WGS sequence"/>
</dbReference>
<keyword evidence="1" id="KW-0132">Cell division</keyword>
<evidence type="ECO:0000256" key="1">
    <source>
        <dbReference type="ARBA" id="ARBA00022618"/>
    </source>
</evidence>
<dbReference type="AlphaFoldDB" id="A2FCN6"/>
<dbReference type="InterPro" id="IPR048258">
    <property type="entry name" value="Cyclins_cyclin-box"/>
</dbReference>
<dbReference type="eggNOG" id="KOG0653">
    <property type="taxonomic scope" value="Eukaryota"/>
</dbReference>
<dbReference type="RefSeq" id="XP_001310241.1">
    <property type="nucleotide sequence ID" value="XM_001310240.1"/>
</dbReference>
<dbReference type="KEGG" id="tva:4755092"/>
<sequence length="336" mass="38781">MQKAQPNRYQLEENKRPLNYNYTQNKKYVQYDSEYSDPSDIDDSLSFEQDDVIYEKEPQQDVSTKGDIDICTLKEYKPFIVKNILSTEEDFLPPSDYQRCKTKYRRAILDWLLRVHKEFAFSDDTLFTSIGLFDRISRTLKIKRCHFQLFAATSMWIAAKLQETTTPALSDFIYLCENSYNEKEFLDCERVFCSALRFNLTAPNPREFYMPITSKKEFRDIATVADMFMKVSMFSEIYDQTLPSVAAVASIYVATRITKSNTDCFREIGSLEGVDPAQVSNFAVSILNTFNWLISSGGEGLLTLVNEALADFPASIPDFTEEYIENIESSPLPFLE</sequence>
<evidence type="ECO:0000313" key="6">
    <source>
        <dbReference type="EMBL" id="EAX97311.1"/>
    </source>
</evidence>
<organism evidence="6 7">
    <name type="scientific">Trichomonas vaginalis (strain ATCC PRA-98 / G3)</name>
    <dbReference type="NCBI Taxonomy" id="412133"/>
    <lineage>
        <taxon>Eukaryota</taxon>
        <taxon>Metamonada</taxon>
        <taxon>Parabasalia</taxon>
        <taxon>Trichomonadida</taxon>
        <taxon>Trichomonadidae</taxon>
        <taxon>Trichomonas</taxon>
    </lineage>
</organism>
<dbReference type="PROSITE" id="PS00292">
    <property type="entry name" value="CYCLINS"/>
    <property type="match status" value="1"/>
</dbReference>
<reference evidence="6" key="2">
    <citation type="journal article" date="2007" name="Science">
        <title>Draft genome sequence of the sexually transmitted pathogen Trichomonas vaginalis.</title>
        <authorList>
            <person name="Carlton J.M."/>
            <person name="Hirt R.P."/>
            <person name="Silva J.C."/>
            <person name="Delcher A.L."/>
            <person name="Schatz M."/>
            <person name="Zhao Q."/>
            <person name="Wortman J.R."/>
            <person name="Bidwell S.L."/>
            <person name="Alsmark U.C.M."/>
            <person name="Besteiro S."/>
            <person name="Sicheritz-Ponten T."/>
            <person name="Noel C.J."/>
            <person name="Dacks J.B."/>
            <person name="Foster P.G."/>
            <person name="Simillion C."/>
            <person name="Van de Peer Y."/>
            <person name="Miranda-Saavedra D."/>
            <person name="Barton G.J."/>
            <person name="Westrop G.D."/>
            <person name="Mueller S."/>
            <person name="Dessi D."/>
            <person name="Fiori P.L."/>
            <person name="Ren Q."/>
            <person name="Paulsen I."/>
            <person name="Zhang H."/>
            <person name="Bastida-Corcuera F.D."/>
            <person name="Simoes-Barbosa A."/>
            <person name="Brown M.T."/>
            <person name="Hayes R.D."/>
            <person name="Mukherjee M."/>
            <person name="Okumura C.Y."/>
            <person name="Schneider R."/>
            <person name="Smith A.J."/>
            <person name="Vanacova S."/>
            <person name="Villalvazo M."/>
            <person name="Haas B.J."/>
            <person name="Pertea M."/>
            <person name="Feldblyum T.V."/>
            <person name="Utterback T.R."/>
            <person name="Shu C.L."/>
            <person name="Osoegawa K."/>
            <person name="de Jong P.J."/>
            <person name="Hrdy I."/>
            <person name="Horvathova L."/>
            <person name="Zubacova Z."/>
            <person name="Dolezal P."/>
            <person name="Malik S.B."/>
            <person name="Logsdon J.M. Jr."/>
            <person name="Henze K."/>
            <person name="Gupta A."/>
            <person name="Wang C.C."/>
            <person name="Dunne R.L."/>
            <person name="Upcroft J.A."/>
            <person name="Upcroft P."/>
            <person name="White O."/>
            <person name="Salzberg S.L."/>
            <person name="Tang P."/>
            <person name="Chiu C.-H."/>
            <person name="Lee Y.-S."/>
            <person name="Embley T.M."/>
            <person name="Coombs G.H."/>
            <person name="Mottram J.C."/>
            <person name="Tachezy J."/>
            <person name="Fraser-Liggett C.M."/>
            <person name="Johnson P.J."/>
        </authorList>
    </citation>
    <scope>NUCLEOTIDE SEQUENCE [LARGE SCALE GENOMIC DNA]</scope>
    <source>
        <strain evidence="6">G3</strain>
    </source>
</reference>
<keyword evidence="3" id="KW-0131">Cell cycle</keyword>
<dbReference type="PANTHER" id="PTHR10177">
    <property type="entry name" value="CYCLINS"/>
    <property type="match status" value="1"/>
</dbReference>
<reference evidence="6" key="1">
    <citation type="submission" date="2006-10" db="EMBL/GenBank/DDBJ databases">
        <authorList>
            <person name="Amadeo P."/>
            <person name="Zhao Q."/>
            <person name="Wortman J."/>
            <person name="Fraser-Liggett C."/>
            <person name="Carlton J."/>
        </authorList>
    </citation>
    <scope>NUCLEOTIDE SEQUENCE</scope>
    <source>
        <strain evidence="6">G3</strain>
    </source>
</reference>
<proteinExistence type="inferred from homology"/>
<dbReference type="VEuPathDB" id="TrichDB:TVAGG3_0287330"/>
<keyword evidence="2 4" id="KW-0195">Cyclin</keyword>
<name>A2FCN6_TRIV3</name>
<dbReference type="InterPro" id="IPR036915">
    <property type="entry name" value="Cyclin-like_sf"/>
</dbReference>
<comment type="similarity">
    <text evidence="4">Belongs to the cyclin family.</text>
</comment>
<dbReference type="Gene3D" id="1.10.472.10">
    <property type="entry name" value="Cyclin-like"/>
    <property type="match status" value="2"/>
</dbReference>
<evidence type="ECO:0000256" key="3">
    <source>
        <dbReference type="ARBA" id="ARBA00023306"/>
    </source>
</evidence>
<evidence type="ECO:0000256" key="2">
    <source>
        <dbReference type="ARBA" id="ARBA00023127"/>
    </source>
</evidence>
<dbReference type="EMBL" id="DS113720">
    <property type="protein sequence ID" value="EAX97311.1"/>
    <property type="molecule type" value="Genomic_DNA"/>
</dbReference>
<dbReference type="GO" id="GO:0051301">
    <property type="term" value="P:cell division"/>
    <property type="evidence" value="ECO:0007669"/>
    <property type="project" value="UniProtKB-KW"/>
</dbReference>
<dbReference type="SMR" id="A2FCN6"/>
<dbReference type="InterPro" id="IPR013763">
    <property type="entry name" value="Cyclin-like_dom"/>
</dbReference>
<dbReference type="GO" id="GO:0005737">
    <property type="term" value="C:cytoplasm"/>
    <property type="evidence" value="ECO:0000318"/>
    <property type="project" value="GO_Central"/>
</dbReference>
<dbReference type="InterPro" id="IPR039361">
    <property type="entry name" value="Cyclin"/>
</dbReference>
<evidence type="ECO:0000256" key="4">
    <source>
        <dbReference type="RuleBase" id="RU000383"/>
    </source>
</evidence>
<protein>
    <submittedName>
        <fullName evidence="6">Cyclin, N-terminal domain containing protein</fullName>
    </submittedName>
</protein>
<evidence type="ECO:0000259" key="5">
    <source>
        <dbReference type="SMART" id="SM00385"/>
    </source>
</evidence>
<dbReference type="SUPFAM" id="SSF47954">
    <property type="entry name" value="Cyclin-like"/>
    <property type="match status" value="1"/>
</dbReference>
<dbReference type="OrthoDB" id="5590282at2759"/>
<evidence type="ECO:0000313" key="7">
    <source>
        <dbReference type="Proteomes" id="UP000001542"/>
    </source>
</evidence>
<dbReference type="Pfam" id="PF00134">
    <property type="entry name" value="Cyclin_N"/>
    <property type="match status" value="1"/>
</dbReference>
<feature type="domain" description="Cyclin-like" evidence="5">
    <location>
        <begin position="110"/>
        <end position="194"/>
    </location>
</feature>
<dbReference type="InParanoid" id="A2FCN6"/>
<keyword evidence="7" id="KW-1185">Reference proteome</keyword>
<dbReference type="FunFam" id="1.10.472.10:FF:000089">
    <property type="entry name" value="Cyclin, N-terminal domain containing protein"/>
    <property type="match status" value="1"/>
</dbReference>
<dbReference type="GO" id="GO:0016538">
    <property type="term" value="F:cyclin-dependent protein serine/threonine kinase regulator activity"/>
    <property type="evidence" value="ECO:0000318"/>
    <property type="project" value="GO_Central"/>
</dbReference>
<dbReference type="STRING" id="5722.A2FCN6"/>
<dbReference type="GO" id="GO:0000307">
    <property type="term" value="C:cyclin-dependent protein kinase holoenzyme complex"/>
    <property type="evidence" value="ECO:0000318"/>
    <property type="project" value="GO_Central"/>
</dbReference>
<dbReference type="VEuPathDB" id="TrichDB:TVAG_048120"/>
<gene>
    <name evidence="6" type="ORF">TVAG_048120</name>
</gene>